<dbReference type="SUPFAM" id="SSF53850">
    <property type="entry name" value="Periplasmic binding protein-like II"/>
    <property type="match status" value="1"/>
</dbReference>
<name>A0A7X0F2D9_9ACTN</name>
<keyword evidence="1" id="KW-0732">Signal</keyword>
<evidence type="ECO:0000256" key="1">
    <source>
        <dbReference type="SAM" id="SignalP"/>
    </source>
</evidence>
<organism evidence="2 3">
    <name type="scientific">Nonomuraea muscovyensis</name>
    <dbReference type="NCBI Taxonomy" id="1124761"/>
    <lineage>
        <taxon>Bacteria</taxon>
        <taxon>Bacillati</taxon>
        <taxon>Actinomycetota</taxon>
        <taxon>Actinomycetes</taxon>
        <taxon>Streptosporangiales</taxon>
        <taxon>Streptosporangiaceae</taxon>
        <taxon>Nonomuraea</taxon>
    </lineage>
</organism>
<feature type="chain" id="PRO_5039235713" evidence="1">
    <location>
        <begin position="22"/>
        <end position="430"/>
    </location>
</feature>
<evidence type="ECO:0000313" key="3">
    <source>
        <dbReference type="Proteomes" id="UP000583800"/>
    </source>
</evidence>
<dbReference type="AlphaFoldDB" id="A0A7X0F2D9"/>
<keyword evidence="3" id="KW-1185">Reference proteome</keyword>
<dbReference type="PANTHER" id="PTHR43649:SF32">
    <property type="entry name" value="SUGAR BINDING SECRETED PROTEIN"/>
    <property type="match status" value="1"/>
</dbReference>
<dbReference type="RefSeq" id="WP_185088725.1">
    <property type="nucleotide sequence ID" value="NZ_JACHJB010000003.1"/>
</dbReference>
<accession>A0A7X0F2D9</accession>
<feature type="signal peptide" evidence="1">
    <location>
        <begin position="1"/>
        <end position="21"/>
    </location>
</feature>
<dbReference type="Proteomes" id="UP000583800">
    <property type="component" value="Unassembled WGS sequence"/>
</dbReference>
<dbReference type="EMBL" id="JACHJB010000003">
    <property type="protein sequence ID" value="MBB6351034.1"/>
    <property type="molecule type" value="Genomic_DNA"/>
</dbReference>
<dbReference type="InterPro" id="IPR050490">
    <property type="entry name" value="Bact_solute-bd_prot1"/>
</dbReference>
<sequence>MTPRIRRLAVPVLTASLLALATACGGGGGDGADTAAKPGEKIKLTVGLFGDFGFKPLYEEYKKTHPNIEITENVTQFNDHHNNLVKRLATNAGAADVEAVEVGYISTFTAQPAKFHDLRQYGLDKRQSDYLDWKWQQGLGKQGGQLLGLGTDVGGLAMCYRKDLFEKAGLPSDRDEVAKLWPTWEQYIETGKKFAAADVAGAKFVDSPGEIFRAMVNQAPTGLYDQQDSIIVASNPDVKKAWDLSNQLTSEKLTAKLAAFSPPWNTGFAKGAFATIICPAWMTGYIQEQAKDATGKWDIATVPGGSGNSGGSHLMVPKQSKHPKEAAELIDFLTSKENQAKVFKEEGTFPSIPALYDDPSIQNFTKEFFGDAPIGKIYSEAAKALKPQHLGPKEAEVRVVIGDGLGRVEQGKQTPDQAWAQVLEDVKKIK</sequence>
<dbReference type="PANTHER" id="PTHR43649">
    <property type="entry name" value="ARABINOSE-BINDING PROTEIN-RELATED"/>
    <property type="match status" value="1"/>
</dbReference>
<evidence type="ECO:0000313" key="2">
    <source>
        <dbReference type="EMBL" id="MBB6351034.1"/>
    </source>
</evidence>
<gene>
    <name evidence="2" type="ORF">FHU36_007606</name>
</gene>
<dbReference type="PROSITE" id="PS51257">
    <property type="entry name" value="PROKAR_LIPOPROTEIN"/>
    <property type="match status" value="1"/>
</dbReference>
<dbReference type="InterPro" id="IPR006059">
    <property type="entry name" value="SBP"/>
</dbReference>
<proteinExistence type="predicted"/>
<dbReference type="Pfam" id="PF01547">
    <property type="entry name" value="SBP_bac_1"/>
    <property type="match status" value="1"/>
</dbReference>
<comment type="caution">
    <text evidence="2">The sequence shown here is derived from an EMBL/GenBank/DDBJ whole genome shotgun (WGS) entry which is preliminary data.</text>
</comment>
<reference evidence="2 3" key="1">
    <citation type="submission" date="2020-08" db="EMBL/GenBank/DDBJ databases">
        <title>Sequencing the genomes of 1000 actinobacteria strains.</title>
        <authorList>
            <person name="Klenk H.-P."/>
        </authorList>
    </citation>
    <scope>NUCLEOTIDE SEQUENCE [LARGE SCALE GENOMIC DNA]</scope>
    <source>
        <strain evidence="2 3">DSM 45913</strain>
    </source>
</reference>
<dbReference type="Gene3D" id="3.40.190.10">
    <property type="entry name" value="Periplasmic binding protein-like II"/>
    <property type="match status" value="1"/>
</dbReference>
<protein>
    <submittedName>
        <fullName evidence="2">Cellobiose transport system substrate-binding protein</fullName>
    </submittedName>
</protein>